<feature type="transmembrane region" description="Helical" evidence="1">
    <location>
        <begin position="77"/>
        <end position="102"/>
    </location>
</feature>
<dbReference type="HOGENOM" id="CLU_035509_1_6_1"/>
<feature type="transmembrane region" description="Helical" evidence="1">
    <location>
        <begin position="46"/>
        <end position="65"/>
    </location>
</feature>
<protein>
    <recommendedName>
        <fullName evidence="2">DUF6533 domain-containing protein</fullName>
    </recommendedName>
</protein>
<accession>S8DPQ9</accession>
<evidence type="ECO:0000256" key="1">
    <source>
        <dbReference type="SAM" id="Phobius"/>
    </source>
</evidence>
<evidence type="ECO:0000313" key="3">
    <source>
        <dbReference type="EMBL" id="EPS94642.1"/>
    </source>
</evidence>
<feature type="domain" description="DUF6533" evidence="2">
    <location>
        <begin position="15"/>
        <end position="59"/>
    </location>
</feature>
<dbReference type="Proteomes" id="UP000015241">
    <property type="component" value="Unassembled WGS sequence"/>
</dbReference>
<dbReference type="Pfam" id="PF20151">
    <property type="entry name" value="DUF6533"/>
    <property type="match status" value="1"/>
</dbReference>
<gene>
    <name evidence="3" type="ORF">FOMPIDRAFT_1054928</name>
</gene>
<keyword evidence="1" id="KW-0812">Transmembrane</keyword>
<dbReference type="eggNOG" id="ENOG502RD3K">
    <property type="taxonomic scope" value="Eukaryota"/>
</dbReference>
<reference evidence="3 4" key="1">
    <citation type="journal article" date="2012" name="Science">
        <title>The Paleozoic origin of enzymatic lignin decomposition reconstructed from 31 fungal genomes.</title>
        <authorList>
            <person name="Floudas D."/>
            <person name="Binder M."/>
            <person name="Riley R."/>
            <person name="Barry K."/>
            <person name="Blanchette R.A."/>
            <person name="Henrissat B."/>
            <person name="Martinez A.T."/>
            <person name="Otillar R."/>
            <person name="Spatafora J.W."/>
            <person name="Yadav J.S."/>
            <person name="Aerts A."/>
            <person name="Benoit I."/>
            <person name="Boyd A."/>
            <person name="Carlson A."/>
            <person name="Copeland A."/>
            <person name="Coutinho P.M."/>
            <person name="de Vries R.P."/>
            <person name="Ferreira P."/>
            <person name="Findley K."/>
            <person name="Foster B."/>
            <person name="Gaskell J."/>
            <person name="Glotzer D."/>
            <person name="Gorecki P."/>
            <person name="Heitman J."/>
            <person name="Hesse C."/>
            <person name="Hori C."/>
            <person name="Igarashi K."/>
            <person name="Jurgens J.A."/>
            <person name="Kallen N."/>
            <person name="Kersten P."/>
            <person name="Kohler A."/>
            <person name="Kuees U."/>
            <person name="Kumar T.K.A."/>
            <person name="Kuo A."/>
            <person name="LaButti K."/>
            <person name="Larrondo L.F."/>
            <person name="Lindquist E."/>
            <person name="Ling A."/>
            <person name="Lombard V."/>
            <person name="Lucas S."/>
            <person name="Lundell T."/>
            <person name="Martin R."/>
            <person name="McLaughlin D.J."/>
            <person name="Morgenstern I."/>
            <person name="Morin E."/>
            <person name="Murat C."/>
            <person name="Nagy L.G."/>
            <person name="Nolan M."/>
            <person name="Ohm R.A."/>
            <person name="Patyshakuliyeva A."/>
            <person name="Rokas A."/>
            <person name="Ruiz-Duenas F.J."/>
            <person name="Sabat G."/>
            <person name="Salamov A."/>
            <person name="Samejima M."/>
            <person name="Schmutz J."/>
            <person name="Slot J.C."/>
            <person name="St John F."/>
            <person name="Stenlid J."/>
            <person name="Sun H."/>
            <person name="Sun S."/>
            <person name="Syed K."/>
            <person name="Tsang A."/>
            <person name="Wiebenga A."/>
            <person name="Young D."/>
            <person name="Pisabarro A."/>
            <person name="Eastwood D.C."/>
            <person name="Martin F."/>
            <person name="Cullen D."/>
            <person name="Grigoriev I.V."/>
            <person name="Hibbett D.S."/>
        </authorList>
    </citation>
    <scope>NUCLEOTIDE SEQUENCE</scope>
    <source>
        <strain evidence="4">FP-58527</strain>
    </source>
</reference>
<organism evidence="3 4">
    <name type="scientific">Fomitopsis schrenkii</name>
    <name type="common">Brown rot fungus</name>
    <dbReference type="NCBI Taxonomy" id="2126942"/>
    <lineage>
        <taxon>Eukaryota</taxon>
        <taxon>Fungi</taxon>
        <taxon>Dikarya</taxon>
        <taxon>Basidiomycota</taxon>
        <taxon>Agaricomycotina</taxon>
        <taxon>Agaricomycetes</taxon>
        <taxon>Polyporales</taxon>
        <taxon>Fomitopsis</taxon>
    </lineage>
</organism>
<feature type="transmembrane region" description="Helical" evidence="1">
    <location>
        <begin position="162"/>
        <end position="182"/>
    </location>
</feature>
<dbReference type="EMBL" id="KE504227">
    <property type="protein sequence ID" value="EPS94642.1"/>
    <property type="molecule type" value="Genomic_DNA"/>
</dbReference>
<dbReference type="InterPro" id="IPR045340">
    <property type="entry name" value="DUF6533"/>
</dbReference>
<evidence type="ECO:0000259" key="2">
    <source>
        <dbReference type="Pfam" id="PF20151"/>
    </source>
</evidence>
<dbReference type="InParanoid" id="S8DPQ9"/>
<dbReference type="OrthoDB" id="3251775at2759"/>
<name>S8DPQ9_FOMSC</name>
<evidence type="ECO:0000313" key="4">
    <source>
        <dbReference type="Proteomes" id="UP000015241"/>
    </source>
</evidence>
<proteinExistence type="predicted"/>
<keyword evidence="1" id="KW-1133">Transmembrane helix</keyword>
<keyword evidence="4" id="KW-1185">Reference proteome</keyword>
<dbReference type="AlphaFoldDB" id="S8DPQ9"/>
<feature type="transmembrane region" description="Helical" evidence="1">
    <location>
        <begin position="114"/>
        <end position="134"/>
    </location>
</feature>
<keyword evidence="1" id="KW-0472">Membrane</keyword>
<sequence length="283" mass="31798">MLLYNVTSTFVAKCLASAALTLTLWDHVLTLGRELQLLWRWQWAPLQLLLLANRYGAILSMVFIVKKFLPVGQGCEAVTIIITVYCCINSGSQQFSVLLYLYKLFDRRSVYRKVIVVGFAVCFSAALAFGILSVRQVFETIRKDRDIGAYCVDFRGGFEVGMWGSMLLFNVFVFLVLLVNVLHTPRRNNSEIAVRLLQEGALVFLACSGLRLSQLISTVMKAGSQSILVPLVAWSLDGVLTYRLMLKVKVAEMVAEGQLQRLVSVVEAPRAVHIYHEVDVQER</sequence>